<dbReference type="EMBL" id="CP029295">
    <property type="protein sequence ID" value="AXE60935.1"/>
    <property type="molecule type" value="Genomic_DNA"/>
</dbReference>
<feature type="transmembrane region" description="Helical" evidence="2">
    <location>
        <begin position="68"/>
        <end position="92"/>
    </location>
</feature>
<dbReference type="InterPro" id="IPR059214">
    <property type="entry name" value="MSC_0882-like"/>
</dbReference>
<gene>
    <name evidence="3" type="ORF">DA803_02465</name>
</gene>
<name>A0A2Z5IQB8_9BACT</name>
<dbReference type="RefSeq" id="WP_114191035.1">
    <property type="nucleotide sequence ID" value="NZ_CP029295.1"/>
</dbReference>
<feature type="transmembrane region" description="Helical" evidence="2">
    <location>
        <begin position="104"/>
        <end position="123"/>
    </location>
</feature>
<keyword evidence="4" id="KW-1185">Reference proteome</keyword>
<feature type="transmembrane region" description="Helical" evidence="2">
    <location>
        <begin position="214"/>
        <end position="236"/>
    </location>
</feature>
<dbReference type="KEGG" id="mpho:DA803_02465"/>
<dbReference type="Proteomes" id="UP000252477">
    <property type="component" value="Chromosome"/>
</dbReference>
<keyword evidence="2" id="KW-0812">Transmembrane</keyword>
<keyword evidence="2" id="KW-0472">Membrane</keyword>
<sequence>MNIEPMFTNDPSKNQDINTNNQRNDVISNSINETILAREKRTLDPEGIIPNGIYRVFRHEKNIKRLTIIIDFILALVSTIVILLFVFQPQIFNTKKVIPFTIPWGWYIVPSLLLATTFINFISESIELIGIVRSITAYRDSIISGSSSTPPFISILYRKLALKQVRRTWFVIAFIFYVGLFTLTLWGLKDKKIGFLDFQKWISNAFPRENGANIVVYSLCGIMIAILIIFILNTILRKKRMVDIESFFGNSGINYNEIADRKTSAHKFYAKLFFLSILVLLILPIVIYIILKKTVLKGK</sequence>
<proteinExistence type="predicted"/>
<organism evidence="3 4">
    <name type="scientific">[Mycoplasma] phocae</name>
    <dbReference type="NCBI Taxonomy" id="142651"/>
    <lineage>
        <taxon>Bacteria</taxon>
        <taxon>Bacillati</taxon>
        <taxon>Mycoplasmatota</taxon>
        <taxon>Mycoplasmoidales</taxon>
        <taxon>Metamycoplasmataceae</taxon>
        <taxon>Metamycoplasma</taxon>
    </lineage>
</organism>
<reference evidence="3 4" key="1">
    <citation type="submission" date="2018-05" db="EMBL/GenBank/DDBJ databases">
        <title>Annotation of the Mycoplasma phocidae genome.</title>
        <authorList>
            <person name="Brown D.R."/>
            <person name="Kutish G.F."/>
            <person name="Frasca S.Jr."/>
        </authorList>
    </citation>
    <scope>NUCLEOTIDE SEQUENCE [LARGE SCALE GENOMIC DNA]</scope>
    <source>
        <strain evidence="3 4">105</strain>
    </source>
</reference>
<evidence type="ECO:0000256" key="1">
    <source>
        <dbReference type="SAM" id="MobiDB-lite"/>
    </source>
</evidence>
<protein>
    <submittedName>
        <fullName evidence="3">Uncharacterized protein</fullName>
    </submittedName>
</protein>
<evidence type="ECO:0000256" key="2">
    <source>
        <dbReference type="SAM" id="Phobius"/>
    </source>
</evidence>
<keyword evidence="2" id="KW-1133">Transmembrane helix</keyword>
<feature type="transmembrane region" description="Helical" evidence="2">
    <location>
        <begin position="268"/>
        <end position="291"/>
    </location>
</feature>
<feature type="compositionally biased region" description="Polar residues" evidence="1">
    <location>
        <begin position="9"/>
        <end position="22"/>
    </location>
</feature>
<feature type="region of interest" description="Disordered" evidence="1">
    <location>
        <begin position="1"/>
        <end position="22"/>
    </location>
</feature>
<accession>A0A2Z5IQB8</accession>
<evidence type="ECO:0000313" key="3">
    <source>
        <dbReference type="EMBL" id="AXE60935.1"/>
    </source>
</evidence>
<evidence type="ECO:0000313" key="4">
    <source>
        <dbReference type="Proteomes" id="UP000252477"/>
    </source>
</evidence>
<feature type="transmembrane region" description="Helical" evidence="2">
    <location>
        <begin position="168"/>
        <end position="188"/>
    </location>
</feature>
<dbReference type="OrthoDB" id="397874at2"/>
<dbReference type="NCBIfam" id="NF045846">
    <property type="entry name" value="MSC0882_dom"/>
    <property type="match status" value="1"/>
</dbReference>
<dbReference type="AlphaFoldDB" id="A0A2Z5IQB8"/>